<accession>A0A109UZJ4</accession>
<dbReference type="PANTHER" id="PTHR28258">
    <property type="entry name" value="VACUOLAR SEGREGATION PROTEIN 7"/>
    <property type="match status" value="1"/>
</dbReference>
<dbReference type="GeneID" id="28724815"/>
<dbReference type="RefSeq" id="XP_017988521.1">
    <property type="nucleotide sequence ID" value="XM_018133353.1"/>
</dbReference>
<gene>
    <name evidence="3" type="ORF">AW171_hschr63480</name>
</gene>
<dbReference type="GO" id="GO:0000011">
    <property type="term" value="P:vacuole inheritance"/>
    <property type="evidence" value="ECO:0007669"/>
    <property type="project" value="TreeGrafter"/>
</dbReference>
<keyword evidence="4" id="KW-1185">Reference proteome</keyword>
<feature type="compositionally biased region" description="Low complexity" evidence="1">
    <location>
        <begin position="656"/>
        <end position="701"/>
    </location>
</feature>
<dbReference type="Pfam" id="PF12751">
    <property type="entry name" value="Vac7"/>
    <property type="match status" value="2"/>
</dbReference>
<feature type="region of interest" description="Disordered" evidence="1">
    <location>
        <begin position="100"/>
        <end position="120"/>
    </location>
</feature>
<reference evidence="3 4" key="1">
    <citation type="submission" date="2016-01" db="EMBL/GenBank/DDBJ databases">
        <title>Genome sequence of the yeast Holleya sinecauda.</title>
        <authorList>
            <person name="Dietrich F.S."/>
        </authorList>
    </citation>
    <scope>NUCLEOTIDE SEQUENCE [LARGE SCALE GENOMIC DNA]</scope>
    <source>
        <strain evidence="3 4">ATCC 58844</strain>
    </source>
</reference>
<dbReference type="GO" id="GO:0000329">
    <property type="term" value="C:fungal-type vacuole membrane"/>
    <property type="evidence" value="ECO:0007669"/>
    <property type="project" value="TreeGrafter"/>
</dbReference>
<feature type="region of interest" description="Disordered" evidence="1">
    <location>
        <begin position="544"/>
        <end position="610"/>
    </location>
</feature>
<keyword evidence="2" id="KW-0812">Transmembrane</keyword>
<dbReference type="GO" id="GO:0010513">
    <property type="term" value="P:positive regulation of phosphatidylinositol biosynthetic process"/>
    <property type="evidence" value="ECO:0007669"/>
    <property type="project" value="TreeGrafter"/>
</dbReference>
<dbReference type="GO" id="GO:0070772">
    <property type="term" value="C:PAS complex"/>
    <property type="evidence" value="ECO:0007669"/>
    <property type="project" value="TreeGrafter"/>
</dbReference>
<keyword evidence="2" id="KW-0472">Membrane</keyword>
<evidence type="ECO:0000256" key="2">
    <source>
        <dbReference type="SAM" id="Phobius"/>
    </source>
</evidence>
<feature type="transmembrane region" description="Helical" evidence="2">
    <location>
        <begin position="753"/>
        <end position="775"/>
    </location>
</feature>
<feature type="region of interest" description="Disordered" evidence="1">
    <location>
        <begin position="488"/>
        <end position="516"/>
    </location>
</feature>
<dbReference type="Proteomes" id="UP000243052">
    <property type="component" value="Chromosome vi"/>
</dbReference>
<dbReference type="InterPro" id="IPR024260">
    <property type="entry name" value="Vac7"/>
</dbReference>
<evidence type="ECO:0000313" key="4">
    <source>
        <dbReference type="Proteomes" id="UP000243052"/>
    </source>
</evidence>
<dbReference type="OrthoDB" id="1204at2759"/>
<dbReference type="AlphaFoldDB" id="A0A109UZJ4"/>
<keyword evidence="2" id="KW-1133">Transmembrane helix</keyword>
<proteinExistence type="predicted"/>
<feature type="region of interest" description="Disordered" evidence="1">
    <location>
        <begin position="656"/>
        <end position="702"/>
    </location>
</feature>
<name>A0A109UZJ4_9SACH</name>
<dbReference type="GO" id="GO:1903778">
    <property type="term" value="P:protein localization to vacuolar membrane"/>
    <property type="evidence" value="ECO:0007669"/>
    <property type="project" value="TreeGrafter"/>
</dbReference>
<feature type="compositionally biased region" description="Polar residues" evidence="1">
    <location>
        <begin position="106"/>
        <end position="116"/>
    </location>
</feature>
<dbReference type="EMBL" id="CP014246">
    <property type="protein sequence ID" value="AMD21525.1"/>
    <property type="molecule type" value="Genomic_DNA"/>
</dbReference>
<organism evidence="3 4">
    <name type="scientific">Eremothecium sinecaudum</name>
    <dbReference type="NCBI Taxonomy" id="45286"/>
    <lineage>
        <taxon>Eukaryota</taxon>
        <taxon>Fungi</taxon>
        <taxon>Dikarya</taxon>
        <taxon>Ascomycota</taxon>
        <taxon>Saccharomycotina</taxon>
        <taxon>Saccharomycetes</taxon>
        <taxon>Saccharomycetales</taxon>
        <taxon>Saccharomycetaceae</taxon>
        <taxon>Eremothecium</taxon>
    </lineage>
</organism>
<dbReference type="PANTHER" id="PTHR28258:SF1">
    <property type="entry name" value="VACUOLAR SEGREGATION PROTEIN 7"/>
    <property type="match status" value="1"/>
</dbReference>
<sequence>MALVDESKITVETETVDTQAQLLLPVQPPPAVANEQGCVRPELLHSRQSSSQQVVDAVGSGEAALASVGMVQHSLESMDGGGSQDRKSILLDERPLIKDPTKGAVSASQPVISHNPLSPHPSVTALRSKKSSLLIDSLPTGPAVVVEEDTREHELGSGVGGSSGAVPGYVGCSSQVHNTAVQSDGDHINSTVSAANETMLLGPSAIHTRGVDHHYIERTNAGRLEEESRSIIEDTVDQESTRQSKEPSTKADFFAARLASAVGENEISDSEETFVYESTANSTKNSYEPISSNIGMKQPSLGKPYGIPVKMSTPMLNKNNKLLERLKTTRHSSIAALPSVVVDQVATPTGPQMAQNQMQLTMDDLRSLHSSRQRAVPAQQHSQTGQSDMQSVNSITTNQLPSNTAGKRLSLLSLGKVASEARQSRNISTHSGMLRLSHNGGNGSTFKLKNTHLYPLRTTASRIFDANGASLRRYSGVPDDINLEDYVEQENGELTPNKFTYRSSSESDTEDDDNVMDEDEAHDYVEEDEDDVHSMFYYHGNSNHANNPLSNTNDASAGNDINNTPNHHPSTEISNVNDNNGSVHGGITNSSNVRGNGKSNNSINPSSQLSLSRKFRSHYGAVGKFTHPSQKLGYDQNDHGMMPTDELEALYYFRNNTTNDNDNHNTHNNTHNINHNNSNNASNDNTSNNNNNRARNSSANNGHRINNIDYYYLPDEYSPLKAKKRRAQSMYSSYYNPHNFYTRRSNWNKFKSFVYLTFIVTSLLAMGFISGFLLATNKELHNFQINMINNILVSTDELVFDITASSFNPGVFTVGVQNVDLDIFAKTSHLGDDEDTNSPGDARGSAYQTLLLGSVYSLESPLRFQGGFFKRGHYVAKSTVKLLHPGATDNDRDDSAPIVTDPSFVVDATTIDPNGKKAENDAEKWKALIRYEFELILRGSMKYKIPLFKSEKSVVVQAQVMVDPNRSEITT</sequence>
<protein>
    <submittedName>
        <fullName evidence="3">HFL331Cp</fullName>
    </submittedName>
</protein>
<feature type="compositionally biased region" description="Acidic residues" evidence="1">
    <location>
        <begin position="507"/>
        <end position="516"/>
    </location>
</feature>
<feature type="compositionally biased region" description="Polar residues" evidence="1">
    <location>
        <begin position="492"/>
        <end position="502"/>
    </location>
</feature>
<dbReference type="STRING" id="45286.A0A109UZJ4"/>
<evidence type="ECO:0000256" key="1">
    <source>
        <dbReference type="SAM" id="MobiDB-lite"/>
    </source>
</evidence>
<evidence type="ECO:0000313" key="3">
    <source>
        <dbReference type="EMBL" id="AMD21525.1"/>
    </source>
</evidence>